<organism evidence="2 3">
    <name type="scientific">Aegilops tauschii subsp. strangulata</name>
    <name type="common">Goatgrass</name>
    <dbReference type="NCBI Taxonomy" id="200361"/>
    <lineage>
        <taxon>Eukaryota</taxon>
        <taxon>Viridiplantae</taxon>
        <taxon>Streptophyta</taxon>
        <taxon>Embryophyta</taxon>
        <taxon>Tracheophyta</taxon>
        <taxon>Spermatophyta</taxon>
        <taxon>Magnoliopsida</taxon>
        <taxon>Liliopsida</taxon>
        <taxon>Poales</taxon>
        <taxon>Poaceae</taxon>
        <taxon>BOP clade</taxon>
        <taxon>Pooideae</taxon>
        <taxon>Triticodae</taxon>
        <taxon>Triticeae</taxon>
        <taxon>Triticinae</taxon>
        <taxon>Aegilops</taxon>
    </lineage>
</organism>
<keyword evidence="3" id="KW-1185">Reference proteome</keyword>
<dbReference type="AlphaFoldDB" id="A0A453PWN3"/>
<reference evidence="2" key="4">
    <citation type="submission" date="2019-03" db="UniProtKB">
        <authorList>
            <consortium name="EnsemblPlants"/>
        </authorList>
    </citation>
    <scope>IDENTIFICATION</scope>
</reference>
<name>A0A453PWN3_AEGTS</name>
<evidence type="ECO:0000256" key="1">
    <source>
        <dbReference type="PROSITE-ProRule" id="PRU00221"/>
    </source>
</evidence>
<dbReference type="PROSITE" id="PS50294">
    <property type="entry name" value="WD_REPEATS_REGION"/>
    <property type="match status" value="1"/>
</dbReference>
<feature type="repeat" description="WD" evidence="1">
    <location>
        <begin position="62"/>
        <end position="75"/>
    </location>
</feature>
<reference evidence="3" key="2">
    <citation type="journal article" date="2017" name="Nat. Plants">
        <title>The Aegilops tauschii genome reveals multiple impacts of transposons.</title>
        <authorList>
            <person name="Zhao G."/>
            <person name="Zou C."/>
            <person name="Li K."/>
            <person name="Wang K."/>
            <person name="Li T."/>
            <person name="Gao L."/>
            <person name="Zhang X."/>
            <person name="Wang H."/>
            <person name="Yang Z."/>
            <person name="Liu X."/>
            <person name="Jiang W."/>
            <person name="Mao L."/>
            <person name="Kong X."/>
            <person name="Jiao Y."/>
            <person name="Jia J."/>
        </authorList>
    </citation>
    <scope>NUCLEOTIDE SEQUENCE [LARGE SCALE GENOMIC DNA]</scope>
    <source>
        <strain evidence="3">cv. AL8/78</strain>
    </source>
</reference>
<dbReference type="PANTHER" id="PTHR17583">
    <property type="entry name" value="PHOSPHOINOSITIDE 3-KINASE REGULATORY SUBUNIT 4"/>
    <property type="match status" value="1"/>
</dbReference>
<keyword evidence="1" id="KW-0853">WD repeat</keyword>
<dbReference type="GO" id="GO:0016236">
    <property type="term" value="P:macroautophagy"/>
    <property type="evidence" value="ECO:0007669"/>
    <property type="project" value="InterPro"/>
</dbReference>
<dbReference type="PANTHER" id="PTHR17583:SF0">
    <property type="entry name" value="PHOSPHOINOSITIDE 3-KINASE REGULATORY SUBUNIT 4"/>
    <property type="match status" value="1"/>
</dbReference>
<dbReference type="GO" id="GO:0045324">
    <property type="term" value="P:late endosome to vacuole transport"/>
    <property type="evidence" value="ECO:0007669"/>
    <property type="project" value="InterPro"/>
</dbReference>
<reference evidence="2" key="5">
    <citation type="journal article" date="2021" name="G3 (Bethesda)">
        <title>Aegilops tauschii genome assembly Aet v5.0 features greater sequence contiguity and improved annotation.</title>
        <authorList>
            <person name="Wang L."/>
            <person name="Zhu T."/>
            <person name="Rodriguez J.C."/>
            <person name="Deal K.R."/>
            <person name="Dubcovsky J."/>
            <person name="McGuire P.E."/>
            <person name="Lux T."/>
            <person name="Spannagl M."/>
            <person name="Mayer K.F.X."/>
            <person name="Baldrich P."/>
            <person name="Meyers B.C."/>
            <person name="Huo N."/>
            <person name="Gu Y.Q."/>
            <person name="Zhou H."/>
            <person name="Devos K.M."/>
            <person name="Bennetzen J.L."/>
            <person name="Unver T."/>
            <person name="Budak H."/>
            <person name="Gulick P.J."/>
            <person name="Galiba G."/>
            <person name="Kalapos B."/>
            <person name="Nelson D.R."/>
            <person name="Li P."/>
            <person name="You F.M."/>
            <person name="Luo M.C."/>
            <person name="Dvorak J."/>
        </authorList>
    </citation>
    <scope>NUCLEOTIDE SEQUENCE [LARGE SCALE GENOMIC DNA]</scope>
    <source>
        <strain evidence="2">cv. AL8/78</strain>
    </source>
</reference>
<dbReference type="InterPro" id="IPR001680">
    <property type="entry name" value="WD40_rpt"/>
</dbReference>
<dbReference type="GO" id="GO:0006623">
    <property type="term" value="P:protein targeting to vacuole"/>
    <property type="evidence" value="ECO:0007669"/>
    <property type="project" value="TreeGrafter"/>
</dbReference>
<dbReference type="GO" id="GO:0004674">
    <property type="term" value="F:protein serine/threonine kinase activity"/>
    <property type="evidence" value="ECO:0007669"/>
    <property type="project" value="InterPro"/>
</dbReference>
<accession>A0A453PWN3</accession>
<proteinExistence type="predicted"/>
<dbReference type="PROSITE" id="PS50082">
    <property type="entry name" value="WD_REPEATS_2"/>
    <property type="match status" value="1"/>
</dbReference>
<dbReference type="GO" id="GO:0005770">
    <property type="term" value="C:late endosome"/>
    <property type="evidence" value="ECO:0007669"/>
    <property type="project" value="TreeGrafter"/>
</dbReference>
<dbReference type="Proteomes" id="UP000015105">
    <property type="component" value="Chromosome 6D"/>
</dbReference>
<evidence type="ECO:0000313" key="2">
    <source>
        <dbReference type="EnsemblPlants" id="AET6Gv20888100.1"/>
    </source>
</evidence>
<dbReference type="EnsemblPlants" id="AET6Gv20888100.1">
    <property type="protein sequence ID" value="AET6Gv20888100.1"/>
    <property type="gene ID" value="AET6Gv20888100"/>
</dbReference>
<dbReference type="GO" id="GO:0034272">
    <property type="term" value="C:phosphatidylinositol 3-kinase complex, class III, type II"/>
    <property type="evidence" value="ECO:0007669"/>
    <property type="project" value="TreeGrafter"/>
</dbReference>
<dbReference type="GO" id="GO:0034271">
    <property type="term" value="C:phosphatidylinositol 3-kinase complex, class III, type I"/>
    <property type="evidence" value="ECO:0007669"/>
    <property type="project" value="TreeGrafter"/>
</dbReference>
<evidence type="ECO:0000313" key="3">
    <source>
        <dbReference type="Proteomes" id="UP000015105"/>
    </source>
</evidence>
<protein>
    <submittedName>
        <fullName evidence="2">Uncharacterized protein</fullName>
    </submittedName>
</protein>
<reference evidence="3" key="1">
    <citation type="journal article" date="2014" name="Science">
        <title>Ancient hybridizations among the ancestral genomes of bread wheat.</title>
        <authorList>
            <consortium name="International Wheat Genome Sequencing Consortium,"/>
            <person name="Marcussen T."/>
            <person name="Sandve S.R."/>
            <person name="Heier L."/>
            <person name="Spannagl M."/>
            <person name="Pfeifer M."/>
            <person name="Jakobsen K.S."/>
            <person name="Wulff B.B."/>
            <person name="Steuernagel B."/>
            <person name="Mayer K.F."/>
            <person name="Olsen O.A."/>
        </authorList>
    </citation>
    <scope>NUCLEOTIDE SEQUENCE [LARGE SCALE GENOMIC DNA]</scope>
    <source>
        <strain evidence="3">cv. AL8/78</strain>
    </source>
</reference>
<sequence>LSESLLDANRIQRCVQESCKPPTPASRLTHKTQLAMAAADSAGCHRDAILALASVNLSSQRLISASRDGAVKVWK</sequence>
<dbReference type="Gramene" id="AET6Gv20888100.1">
    <property type="protein sequence ID" value="AET6Gv20888100.1"/>
    <property type="gene ID" value="AET6Gv20888100"/>
</dbReference>
<dbReference type="GO" id="GO:0071561">
    <property type="term" value="C:nucleus-vacuole junction"/>
    <property type="evidence" value="ECO:0007669"/>
    <property type="project" value="TreeGrafter"/>
</dbReference>
<dbReference type="InterPro" id="IPR045162">
    <property type="entry name" value="Vps15-like"/>
</dbReference>
<reference evidence="2" key="3">
    <citation type="journal article" date="2017" name="Nature">
        <title>Genome sequence of the progenitor of the wheat D genome Aegilops tauschii.</title>
        <authorList>
            <person name="Luo M.C."/>
            <person name="Gu Y.Q."/>
            <person name="Puiu D."/>
            <person name="Wang H."/>
            <person name="Twardziok S.O."/>
            <person name="Deal K.R."/>
            <person name="Huo N."/>
            <person name="Zhu T."/>
            <person name="Wang L."/>
            <person name="Wang Y."/>
            <person name="McGuire P.E."/>
            <person name="Liu S."/>
            <person name="Long H."/>
            <person name="Ramasamy R.K."/>
            <person name="Rodriguez J.C."/>
            <person name="Van S.L."/>
            <person name="Yuan L."/>
            <person name="Wang Z."/>
            <person name="Xia Z."/>
            <person name="Xiao L."/>
            <person name="Anderson O.D."/>
            <person name="Ouyang S."/>
            <person name="Liang Y."/>
            <person name="Zimin A.V."/>
            <person name="Pertea G."/>
            <person name="Qi P."/>
            <person name="Bennetzen J.L."/>
            <person name="Dai X."/>
            <person name="Dawson M.W."/>
            <person name="Muller H.G."/>
            <person name="Kugler K."/>
            <person name="Rivarola-Duarte L."/>
            <person name="Spannagl M."/>
            <person name="Mayer K.F.X."/>
            <person name="Lu F.H."/>
            <person name="Bevan M.W."/>
            <person name="Leroy P."/>
            <person name="Li P."/>
            <person name="You F.M."/>
            <person name="Sun Q."/>
            <person name="Liu Z."/>
            <person name="Lyons E."/>
            <person name="Wicker T."/>
            <person name="Salzberg S.L."/>
            <person name="Devos K.M."/>
            <person name="Dvorak J."/>
        </authorList>
    </citation>
    <scope>NUCLEOTIDE SEQUENCE [LARGE SCALE GENOMIC DNA]</scope>
    <source>
        <strain evidence="2">cv. AL8/78</strain>
    </source>
</reference>